<comment type="similarity">
    <text evidence="1">Belongs to the integrin alpha chain family.</text>
</comment>
<dbReference type="EMBL" id="GBXM01069024">
    <property type="protein sequence ID" value="JAH39553.1"/>
    <property type="molecule type" value="Transcribed_RNA"/>
</dbReference>
<evidence type="ECO:0000256" key="2">
    <source>
        <dbReference type="ARBA" id="ARBA00022889"/>
    </source>
</evidence>
<reference evidence="5" key="1">
    <citation type="submission" date="2014-11" db="EMBL/GenBank/DDBJ databases">
        <authorList>
            <person name="Amaro Gonzalez C."/>
        </authorList>
    </citation>
    <scope>NUCLEOTIDE SEQUENCE</scope>
</reference>
<dbReference type="InterPro" id="IPR048633">
    <property type="entry name" value="ITGAX-like_Ig_3"/>
</dbReference>
<dbReference type="GO" id="GO:0007155">
    <property type="term" value="P:cell adhesion"/>
    <property type="evidence" value="ECO:0007669"/>
    <property type="project" value="UniProtKB-KW"/>
</dbReference>
<keyword evidence="3" id="KW-0675">Receptor</keyword>
<accession>A0A0E9SGB6</accession>
<name>A0A0E9SGB6_ANGAN</name>
<dbReference type="Gene3D" id="2.60.40.1530">
    <property type="entry name" value="ntegrin, alpha v. Chain A, domain 4"/>
    <property type="match status" value="1"/>
</dbReference>
<evidence type="ECO:0000256" key="1">
    <source>
        <dbReference type="ARBA" id="ARBA00008054"/>
    </source>
</evidence>
<protein>
    <recommendedName>
        <fullName evidence="4">Integrin alpha-X-like third Ig-like domain-containing protein</fullName>
    </recommendedName>
</protein>
<proteinExistence type="inferred from homology"/>
<dbReference type="Pfam" id="PF21520">
    <property type="entry name" value="ITGAX-like_Ig_3"/>
    <property type="match status" value="1"/>
</dbReference>
<evidence type="ECO:0000259" key="4">
    <source>
        <dbReference type="Pfam" id="PF21520"/>
    </source>
</evidence>
<evidence type="ECO:0000313" key="5">
    <source>
        <dbReference type="EMBL" id="JAH39553.1"/>
    </source>
</evidence>
<evidence type="ECO:0000256" key="3">
    <source>
        <dbReference type="ARBA" id="ARBA00023170"/>
    </source>
</evidence>
<reference evidence="5" key="2">
    <citation type="journal article" date="2015" name="Fish Shellfish Immunol.">
        <title>Early steps in the European eel (Anguilla anguilla)-Vibrio vulnificus interaction in the gills: Role of the RtxA13 toxin.</title>
        <authorList>
            <person name="Callol A."/>
            <person name="Pajuelo D."/>
            <person name="Ebbesson L."/>
            <person name="Teles M."/>
            <person name="MacKenzie S."/>
            <person name="Amaro C."/>
        </authorList>
    </citation>
    <scope>NUCLEOTIDE SEQUENCE</scope>
</reference>
<feature type="domain" description="Integrin alpha-X-like third Ig-like" evidence="4">
    <location>
        <begin position="2"/>
        <end position="59"/>
    </location>
</feature>
<sequence length="59" mass="6783">MKDPTVDCSVSLCRVIRCNMHLRKDHKFSYNISGEVSSSWIEQTKLTSLHLVSRAVLDF</sequence>
<organism evidence="5">
    <name type="scientific">Anguilla anguilla</name>
    <name type="common">European freshwater eel</name>
    <name type="synonym">Muraena anguilla</name>
    <dbReference type="NCBI Taxonomy" id="7936"/>
    <lineage>
        <taxon>Eukaryota</taxon>
        <taxon>Metazoa</taxon>
        <taxon>Chordata</taxon>
        <taxon>Craniata</taxon>
        <taxon>Vertebrata</taxon>
        <taxon>Euteleostomi</taxon>
        <taxon>Actinopterygii</taxon>
        <taxon>Neopterygii</taxon>
        <taxon>Teleostei</taxon>
        <taxon>Anguilliformes</taxon>
        <taxon>Anguillidae</taxon>
        <taxon>Anguilla</taxon>
    </lineage>
</organism>
<dbReference type="AlphaFoldDB" id="A0A0E9SGB6"/>
<keyword evidence="2" id="KW-0130">Cell adhesion</keyword>